<feature type="region of interest" description="Disordered" evidence="5">
    <location>
        <begin position="2552"/>
        <end position="2588"/>
    </location>
</feature>
<keyword evidence="3" id="KW-0393">Immunoglobulin domain</keyword>
<dbReference type="PANTHER" id="PTHR47633">
    <property type="entry name" value="IMMUNOGLOBULIN"/>
    <property type="match status" value="1"/>
</dbReference>
<evidence type="ECO:0000256" key="2">
    <source>
        <dbReference type="ARBA" id="ARBA00023157"/>
    </source>
</evidence>
<dbReference type="GO" id="GO:0045214">
    <property type="term" value="P:sarcomere organization"/>
    <property type="evidence" value="ECO:0007669"/>
    <property type="project" value="UniProtKB-ARBA"/>
</dbReference>
<dbReference type="RefSeq" id="XP_058980466.1">
    <property type="nucleotide sequence ID" value="XM_059124483.1"/>
</dbReference>
<dbReference type="SMART" id="SM00408">
    <property type="entry name" value="IGc2"/>
    <property type="match status" value="8"/>
</dbReference>
<proteinExistence type="predicted"/>
<dbReference type="SUPFAM" id="SSF48726">
    <property type="entry name" value="Immunoglobulin"/>
    <property type="match status" value="8"/>
</dbReference>
<feature type="region of interest" description="Disordered" evidence="5">
    <location>
        <begin position="3088"/>
        <end position="3109"/>
    </location>
</feature>
<dbReference type="eggNOG" id="KOG4240">
    <property type="taxonomic scope" value="Eukaryota"/>
</dbReference>
<comment type="subcellular location">
    <subcellularLocation>
        <location evidence="1">Cytoplasm</location>
        <location evidence="1">Myofibril</location>
    </subcellularLocation>
</comment>
<feature type="compositionally biased region" description="Polar residues" evidence="5">
    <location>
        <begin position="3092"/>
        <end position="3109"/>
    </location>
</feature>
<evidence type="ECO:0000259" key="6">
    <source>
        <dbReference type="PROSITE" id="PS50835"/>
    </source>
</evidence>
<dbReference type="InterPro" id="IPR018159">
    <property type="entry name" value="Spectrin/alpha-actinin"/>
</dbReference>
<dbReference type="SUPFAM" id="SSF46966">
    <property type="entry name" value="Spectrin repeat"/>
    <property type="match status" value="3"/>
</dbReference>
<dbReference type="FunFam" id="2.60.40.10:FF:000519">
    <property type="entry name" value="Muscle M-line assembly protein unc-89"/>
    <property type="match status" value="1"/>
</dbReference>
<dbReference type="STRING" id="7370.A0A1I8N6N4"/>
<feature type="domain" description="Ig-like" evidence="6">
    <location>
        <begin position="1611"/>
        <end position="1696"/>
    </location>
</feature>
<keyword evidence="8" id="KW-1185">Reference proteome</keyword>
<dbReference type="FunFam" id="2.60.40.10:FF:000838">
    <property type="entry name" value="Uncharacterized protein, isoform F"/>
    <property type="match status" value="1"/>
</dbReference>
<protein>
    <submittedName>
        <fullName evidence="9">Uncharacterized protein LOC101894461 isoform X1</fullName>
    </submittedName>
</protein>
<feature type="compositionally biased region" description="Low complexity" evidence="5">
    <location>
        <begin position="1811"/>
        <end position="1821"/>
    </location>
</feature>
<dbReference type="InterPro" id="IPR007110">
    <property type="entry name" value="Ig-like_dom"/>
</dbReference>
<evidence type="ECO:0000256" key="5">
    <source>
        <dbReference type="SAM" id="MobiDB-lite"/>
    </source>
</evidence>
<dbReference type="Gene3D" id="1.20.58.60">
    <property type="match status" value="4"/>
</dbReference>
<accession>A0A1I8N6N4</accession>
<reference evidence="9" key="2">
    <citation type="submission" date="2025-05" db="UniProtKB">
        <authorList>
            <consortium name="RefSeq"/>
        </authorList>
    </citation>
    <scope>IDENTIFICATION</scope>
    <source>
        <strain evidence="9">Aabys</strain>
        <tissue evidence="9">Whole body</tissue>
    </source>
</reference>
<feature type="compositionally biased region" description="Polar residues" evidence="5">
    <location>
        <begin position="1990"/>
        <end position="2001"/>
    </location>
</feature>
<reference evidence="7" key="1">
    <citation type="submission" date="2020-05" db="UniProtKB">
        <authorList>
            <consortium name="EnsemblMetazoa"/>
        </authorList>
    </citation>
    <scope>IDENTIFICATION</scope>
    <source>
        <strain evidence="7">Aabys</strain>
    </source>
</reference>
<feature type="region of interest" description="Disordered" evidence="5">
    <location>
        <begin position="2978"/>
        <end position="3015"/>
    </location>
</feature>
<dbReference type="FunFam" id="2.60.40.10:FF:001151">
    <property type="entry name" value="Uncharacterized protein, isoform F"/>
    <property type="match status" value="1"/>
</dbReference>
<dbReference type="EnsemblMetazoa" id="MDOA012096-RG">
    <property type="protein sequence ID" value="MDOA012096-PG"/>
    <property type="gene ID" value="MDOA012096"/>
</dbReference>
<dbReference type="CDD" id="cd00176">
    <property type="entry name" value="SPEC"/>
    <property type="match status" value="1"/>
</dbReference>
<dbReference type="FunFam" id="2.60.40.10:FF:000032">
    <property type="entry name" value="palladin isoform X1"/>
    <property type="match status" value="1"/>
</dbReference>
<feature type="compositionally biased region" description="Polar residues" evidence="5">
    <location>
        <begin position="2716"/>
        <end position="2733"/>
    </location>
</feature>
<dbReference type="VEuPathDB" id="VectorBase:MDOMA2_011682"/>
<feature type="domain" description="Ig-like" evidence="6">
    <location>
        <begin position="2167"/>
        <end position="2255"/>
    </location>
</feature>
<evidence type="ECO:0000256" key="3">
    <source>
        <dbReference type="ARBA" id="ARBA00023319"/>
    </source>
</evidence>
<feature type="coiled-coil region" evidence="4">
    <location>
        <begin position="317"/>
        <end position="371"/>
    </location>
</feature>
<dbReference type="InterPro" id="IPR036179">
    <property type="entry name" value="Ig-like_dom_sf"/>
</dbReference>
<dbReference type="Gene3D" id="2.60.40.10">
    <property type="entry name" value="Immunoglobulins"/>
    <property type="match status" value="8"/>
</dbReference>
<dbReference type="InterPro" id="IPR013098">
    <property type="entry name" value="Ig_I-set"/>
</dbReference>
<dbReference type="FunFam" id="2.60.40.10:FF:000772">
    <property type="entry name" value="Uncharacterized protein, isoform B"/>
    <property type="match status" value="1"/>
</dbReference>
<dbReference type="Pfam" id="PF07679">
    <property type="entry name" value="I-set"/>
    <property type="match status" value="8"/>
</dbReference>
<feature type="region of interest" description="Disordered" evidence="5">
    <location>
        <begin position="2496"/>
        <end position="2521"/>
    </location>
</feature>
<feature type="region of interest" description="Disordered" evidence="5">
    <location>
        <begin position="1185"/>
        <end position="1215"/>
    </location>
</feature>
<feature type="compositionally biased region" description="Gly residues" evidence="5">
    <location>
        <begin position="41"/>
        <end position="50"/>
    </location>
</feature>
<keyword evidence="2" id="KW-1015">Disulfide bond</keyword>
<feature type="compositionally biased region" description="Polar residues" evidence="5">
    <location>
        <begin position="55"/>
        <end position="70"/>
    </location>
</feature>
<evidence type="ECO:0000256" key="1">
    <source>
        <dbReference type="ARBA" id="ARBA00004657"/>
    </source>
</evidence>
<dbReference type="eggNOG" id="KOG1181">
    <property type="taxonomic scope" value="Eukaryota"/>
</dbReference>
<feature type="compositionally biased region" description="Low complexity" evidence="5">
    <location>
        <begin position="9"/>
        <end position="21"/>
    </location>
</feature>
<dbReference type="InterPro" id="IPR003599">
    <property type="entry name" value="Ig_sub"/>
</dbReference>
<keyword evidence="4" id="KW-0175">Coiled coil</keyword>
<feature type="domain" description="Ig-like" evidence="6">
    <location>
        <begin position="3403"/>
        <end position="3493"/>
    </location>
</feature>
<feature type="region of interest" description="Disordered" evidence="5">
    <location>
        <begin position="1"/>
        <end position="70"/>
    </location>
</feature>
<evidence type="ECO:0000313" key="9">
    <source>
        <dbReference type="RefSeq" id="XP_058980466.1"/>
    </source>
</evidence>
<sequence>MERHRTLDSSMSSLYSGSNISQTPSRHYPPSSTAPSPTPSGQGGGGGVGPAGNQLMPQISQSDSIASGTSSMQGLRATTIGTVVVRCGPIQLVIALLQSTEKLYIKVVELEPKITTLGANLDESLRLQNDHDETLRNVQNLPGPMDEFVHKADKLLASKRISADLVNAMADTLNIIWADILHLMQDRQNILHLCTQFQDKMAQCQRRMDSLEVACIDTMIPIEVTAVQEFLSKFKQLRIDMLTAVMAALKDGNELLAQLQELENLETLDTRPEHIKRDAARAVHQVQQWLEALHDRRNTLEIAWQTRKTQLEQCLALAMLGRELIEVEASLQRQKDEISTLFSLGECEHTANLALQNYKEWKQQAMQLRDRALKITRAKEKLQSSGTFTGDEACARAYNVLSACSEHFDLIDQREHWLHQSRDFFSKADNTLKVLEKLEVELSNVKLPPNTPESYAMYAKVARDVAKFTEEPLRLGYSILDDVGRTQPETQGTKRVLDEIENRKAYIEGICANSNEEQQRVNQALKEFLAQYNDLLQWLMSSGQQYLQQNIHMGKTLEQSKQFLLQHHELMQDLEIKGELINLLLESIKTHLESLSAQQRYDVDSKAESLHKHWIELKDLVLKRVDCVSVLIEFFEKANEFGSQMDNLKRQLALTPNEGKLQFLQETWKNMQSDFGDLNNLASRFLNLKILDPYLDTKPSAKAVEDILNGFSKQQIDVTTSFENWTTHITEKREVETILETIMSQNQETAAKTTNVDTQLYPIFTSPSVDAKQLHTITSEKLKLVLQDIDQAQNEIQERVHTTLNIQTKDPEAMQKIEQVISNLRTLKSKLDGIRYDYKTLVESSLQFLESVQRIHQEIADFFARQKQTQQNSNDAIERCIAEHEKFRDLTMDSFRSLITQSEILIDRVRALEPPGAKEVDTDRILKLMENLRMYFESCNGERMSSLERLERLEKFKSDLLDINRSLDSVSRQLQEINGQNVDSLAAAKTTSLAFEYFERTIESSMPKFLKPTRHELRWGCYLHTMELLEKRIEKFTETTTQQLLVSNPESEAYFREELRKLNEKWQQFRDQVKTKRNSLNQATEFFEVVEKIDCEYREINYFYNSVSNKITYLRDPVEASNLVNDIDKYVNEREAPLRQKLESAAKCSHDMSKVSQLFNDVMTIFQSFMKLKSDITIVSERLKGEERAREQREREAREQAEREKAMREAEAREKAAREQEARLLALKEQAAREQFERERLALELAAREKAVREEEQRLLLIREQAAREQAAREQQAREEEQARLRALRDEEARLQAVREQTLREQTIREQKAREEEETRLRKIREEEIRLQTLREQAVREEEARIQTLREQTKREEEARMLALKEQVQREESIKRLQSMHEQIDHQRIVTENIRKDIEINHIFTEIKYSSPVFVKPLKDAVTRENDKFTFECEVTGSPEPTIEWYKDGILIQNNPDYKTTYDKGMCRLVIEETFAADSARFTCRASNLVGNATTSANLSVRENAAEVQMIPPRIVRYLASASAKEGSSFEFSCIVTGNPLPTVQWYKNDKCIDDCPDYVISYNNGEAKLRFEEVFLEDDAVYTCSASNPAGIEHCSASLIVEPLEPTEVPHFKIPLNNAMARVGQKVKLEALIGGIPRPEIYWLHNGKQYFPRDVKYEYGRVTLIIPQAYPNDAGVYVLTAKNLAGEAYSSCNVIVKGRLPNETSDSEMASDMEPVKPTVQLSLKDVSIVEGKPVRLDCIIVGQPEPEVIWYHNERPIKESADLKLLFQGDKCSLVIEEAYQDDAGNYKVVAINSAGEATSSCEVKIAPSAESETASVAESETKKEEEVTKTVTVEKETAAVQEVVVEDVGEDEEEDAQEVEEEVVEEVEEEEVEEEEEQFLEFVKQIQDQTAELGETVKLEVVVKAKPQANVEWALNGTAIKGDEENFALSSSGDNFSLTIKKMSTSTAGKVEVTARNPVGVAKTVAFLGLSTSELDLEDMTDDDSVAQSLTQDNSGSASVTIEKKTVTSTTTQSVERSSNAEPQPTETVDAAPKKEVLLLETTVTGAPAPVHDPAVPSSPSSTRKPYAPRFTTPLAGKIVDQGADVSMEAVIDGFPSPDIKVEKNGYDLPQNGRITVEKNSNHVTIDFKDVNHSDAGRYAVTASNVAGQATSTADLIVKKTIFPPVFGKRLQAQVMKKNEKIVMEVEVTGLPAPSVVWMKDDKPLAEAGLSQHRLLENGNSHTLIIERGQISDSGKYMVKATNAAGEAKSIADCAVLEPTPERMQEVVKTVVYERPDAFTTEFNKEPMSFESQKIESQKSSDRHGLSESKIITEHRCTTEATMRLEHKPNYSDLPDRLTRPNVDVTDHSSRLPATNPLGSAVPPPHFGVATPFHPSAPAAVAAAVAKPHVTFVDPNDTEPQSIIDSEEKKTSSFEYFKKIDKVIQSGAPTDSPYQKPESQPVSLTNGEESVEDRTLRRGSPPQMCFVPNTENQTKPKNPPINERIKLLEEMPANTKEPPHGGVPIFPPKPGTPKPSLEGLRMEKLWSPSATHATGLGGSNHDLSAPSLVKQAARGASRPKTPIEDIDLQPGTPPEMCFAPKGPQVQQRQSIVETMEKIIEEKLIQSRPSNVLPQSVPTVLPLTPTDTPQQAPIYKPPPPVVPHKLQTPNESDYESDRWKCSGSESDENTLRTTFKSFQAPVHKTNGYAADTEDKQESYSATENRYHHEDKGYSVTSMTKNVSYNMSSTSGGPKPFGAEPATQQPAGYRPVAPPSPVPAQRKTPAAEYSDYCSEVDERFRSVSRASDNEIKGYRVVYPPTPKPTINGHKSPVVVVTPSPMEFEPTPPTTGPSYAAKPKFEQPRQFGGYQAPKTQFTPAQNQQVFKPKPVAAKFLAAAAQQQQQFAPPPQPIPRDFHQQQPRGVAPQPGMYYNAVAGSPMHMPHMATETKNSMQMKESSESCQRVVNMQQTQRVMHYDNQNYNNTNNNLGYQYQQPMEQFPPYSPTPSPRATPGRQRVPPPATPTKFVPGKFHDSGYSNEIDKVRIAPLWTPMGPSGPLRYRHVEAPKSRSTSLPRSYERVLSPMEFDRGPEMPTKIRVDVETIRRDRANNIGQQNRTQSLNRNSSMRSNQQYYQTNSYDQGGLPQTYPRDGGYNAANSWQSQAEHQAKSMSSSFMQKTQKFSENIKEDMHKYSSSSTNTSNLVNGSGSPMGFRPGFQRAPSEGDNRPQAYHDESRVSQYGTKCVDPNTGLVYFKYDFGYEFGILFPGEGHKFVASQWNKSTLPTSHKQNFPKVTGRKNLYPLAGGRDLVIPVQHERTHITPSPVNGGYYSDTDAAAGHYRGGSSYRSITPNLTSPSPSFATNRLKKRYSLPNTQAIDINIDRLHSGDSLNNLSSLPLTGQQGYPQDVPVNYSREEFVPIAPIFITPLKDHAVAIGQTARFECIVQSHPTPSVTWTRNGYNLECSPKHIVEYRNGVCRLTIPQAYPEDAGTYSCTAANPLGVATSNAKLEVNNQYKAVHIFK</sequence>
<feature type="compositionally biased region" description="Polar residues" evidence="5">
    <location>
        <begin position="2430"/>
        <end position="2451"/>
    </location>
</feature>
<dbReference type="InterPro" id="IPR013783">
    <property type="entry name" value="Ig-like_fold"/>
</dbReference>
<dbReference type="Pfam" id="PF25101">
    <property type="entry name" value="Spectrin_7"/>
    <property type="match status" value="1"/>
</dbReference>
<feature type="region of interest" description="Disordered" evidence="5">
    <location>
        <begin position="1811"/>
        <end position="1832"/>
    </location>
</feature>
<organism evidence="7">
    <name type="scientific">Musca domestica</name>
    <name type="common">House fly</name>
    <dbReference type="NCBI Taxonomy" id="7370"/>
    <lineage>
        <taxon>Eukaryota</taxon>
        <taxon>Metazoa</taxon>
        <taxon>Ecdysozoa</taxon>
        <taxon>Arthropoda</taxon>
        <taxon>Hexapoda</taxon>
        <taxon>Insecta</taxon>
        <taxon>Pterygota</taxon>
        <taxon>Neoptera</taxon>
        <taxon>Endopterygota</taxon>
        <taxon>Diptera</taxon>
        <taxon>Brachycera</taxon>
        <taxon>Muscomorpha</taxon>
        <taxon>Muscoidea</taxon>
        <taxon>Muscidae</taxon>
        <taxon>Musca</taxon>
    </lineage>
</organism>
<feature type="domain" description="Ig-like" evidence="6">
    <location>
        <begin position="1719"/>
        <end position="1807"/>
    </location>
</feature>
<dbReference type="FunFam" id="2.60.40.10:FF:000660">
    <property type="entry name" value="Uncharacterized protein, isoform B"/>
    <property type="match status" value="1"/>
</dbReference>
<dbReference type="FunFam" id="2.60.40.10:FF:000632">
    <property type="entry name" value="Uncharacterized protein, isoform B"/>
    <property type="match status" value="1"/>
</dbReference>
<dbReference type="OrthoDB" id="2152335at2759"/>
<gene>
    <name evidence="7" type="primary">101894461</name>
    <name evidence="9" type="synonym">LOC101894461</name>
</gene>
<feature type="compositionally biased region" description="Basic and acidic residues" evidence="5">
    <location>
        <begin position="1822"/>
        <end position="1832"/>
    </location>
</feature>
<evidence type="ECO:0000313" key="7">
    <source>
        <dbReference type="EnsemblMetazoa" id="MDOA012096-PG"/>
    </source>
</evidence>
<feature type="compositionally biased region" description="Low complexity" evidence="5">
    <location>
        <begin position="2614"/>
        <end position="2635"/>
    </location>
</feature>
<evidence type="ECO:0000256" key="4">
    <source>
        <dbReference type="SAM" id="Coils"/>
    </source>
</evidence>
<feature type="domain" description="Ig-like" evidence="6">
    <location>
        <begin position="1412"/>
        <end position="1500"/>
    </location>
</feature>
<dbReference type="PROSITE" id="PS50835">
    <property type="entry name" value="IG_LIKE"/>
    <property type="match status" value="6"/>
</dbReference>
<dbReference type="Proteomes" id="UP001652621">
    <property type="component" value="Unplaced"/>
</dbReference>
<evidence type="ECO:0000313" key="8">
    <source>
        <dbReference type="Proteomes" id="UP001652621"/>
    </source>
</evidence>
<dbReference type="SMART" id="SM00150">
    <property type="entry name" value="SPEC"/>
    <property type="match status" value="4"/>
</dbReference>
<dbReference type="GO" id="GO:0004672">
    <property type="term" value="F:protein kinase activity"/>
    <property type="evidence" value="ECO:0007669"/>
    <property type="project" value="TreeGrafter"/>
</dbReference>
<dbReference type="SMART" id="SM00409">
    <property type="entry name" value="IG"/>
    <property type="match status" value="8"/>
</dbReference>
<feature type="region of interest" description="Disordered" evidence="5">
    <location>
        <begin position="2430"/>
        <end position="2483"/>
    </location>
</feature>
<feature type="region of interest" description="Disordered" evidence="5">
    <location>
        <begin position="2688"/>
        <end position="2771"/>
    </location>
</feature>
<feature type="region of interest" description="Disordered" evidence="5">
    <location>
        <begin position="1990"/>
        <end position="2073"/>
    </location>
</feature>
<feature type="region of interest" description="Disordered" evidence="5">
    <location>
        <begin position="2613"/>
        <end position="2669"/>
    </location>
</feature>
<dbReference type="InterPro" id="IPR003598">
    <property type="entry name" value="Ig_sub2"/>
</dbReference>
<dbReference type="InterPro" id="IPR058157">
    <property type="entry name" value="Spectrin_met"/>
</dbReference>
<feature type="compositionally biased region" description="Low complexity" evidence="5">
    <location>
        <begin position="2010"/>
        <end position="2021"/>
    </location>
</feature>
<name>A0A1I8N6N4_MUSDO</name>
<dbReference type="GO" id="GO:0031430">
    <property type="term" value="C:M band"/>
    <property type="evidence" value="ECO:0007669"/>
    <property type="project" value="UniProtKB-ARBA"/>
</dbReference>
<dbReference type="VEuPathDB" id="VectorBase:MDOA012096"/>
<feature type="coiled-coil region" evidence="4">
    <location>
        <begin position="1852"/>
        <end position="1895"/>
    </location>
</feature>
<feature type="domain" description="Ig-like" evidence="6">
    <location>
        <begin position="1513"/>
        <end position="1601"/>
    </location>
</feature>